<dbReference type="Proteomes" id="UP000266272">
    <property type="component" value="Unassembled WGS sequence"/>
</dbReference>
<name>A0A395N938_TRIAR</name>
<dbReference type="CDD" id="cd20335">
    <property type="entry name" value="BRcat_RBR"/>
    <property type="match status" value="1"/>
</dbReference>
<feature type="region of interest" description="Disordered" evidence="9">
    <location>
        <begin position="486"/>
        <end position="507"/>
    </location>
</feature>
<dbReference type="AlphaFoldDB" id="A0A395N938"/>
<evidence type="ECO:0000256" key="3">
    <source>
        <dbReference type="ARBA" id="ARBA00022679"/>
    </source>
</evidence>
<organism evidence="11 12">
    <name type="scientific">Trichoderma arundinaceum</name>
    <dbReference type="NCBI Taxonomy" id="490622"/>
    <lineage>
        <taxon>Eukaryota</taxon>
        <taxon>Fungi</taxon>
        <taxon>Dikarya</taxon>
        <taxon>Ascomycota</taxon>
        <taxon>Pezizomycotina</taxon>
        <taxon>Sordariomycetes</taxon>
        <taxon>Hypocreomycetidae</taxon>
        <taxon>Hypocreales</taxon>
        <taxon>Hypocreaceae</taxon>
        <taxon>Trichoderma</taxon>
    </lineage>
</organism>
<evidence type="ECO:0000256" key="7">
    <source>
        <dbReference type="ARBA" id="ARBA00022786"/>
    </source>
</evidence>
<evidence type="ECO:0000313" key="12">
    <source>
        <dbReference type="Proteomes" id="UP000266272"/>
    </source>
</evidence>
<evidence type="ECO:0000256" key="6">
    <source>
        <dbReference type="ARBA" id="ARBA00022771"/>
    </source>
</evidence>
<keyword evidence="5" id="KW-0677">Repeat</keyword>
<gene>
    <name evidence="11" type="ORF">TARUN_9612</name>
</gene>
<keyword evidence="12" id="KW-1185">Reference proteome</keyword>
<dbReference type="InterPro" id="IPR002867">
    <property type="entry name" value="IBR_dom"/>
</dbReference>
<protein>
    <recommendedName>
        <fullName evidence="2">RBR-type E3 ubiquitin transferase</fullName>
        <ecNumber evidence="2">2.3.2.31</ecNumber>
    </recommendedName>
</protein>
<evidence type="ECO:0000256" key="2">
    <source>
        <dbReference type="ARBA" id="ARBA00012251"/>
    </source>
</evidence>
<comment type="caution">
    <text evidence="11">The sequence shown here is derived from an EMBL/GenBank/DDBJ whole genome shotgun (WGS) entry which is preliminary data.</text>
</comment>
<dbReference type="Pfam" id="PF01485">
    <property type="entry name" value="IBR"/>
    <property type="match status" value="2"/>
</dbReference>
<dbReference type="PROSITE" id="PS51873">
    <property type="entry name" value="TRIAD"/>
    <property type="match status" value="1"/>
</dbReference>
<dbReference type="CDD" id="cd22584">
    <property type="entry name" value="Rcat_RBR_unk"/>
    <property type="match status" value="1"/>
</dbReference>
<dbReference type="EC" id="2.3.2.31" evidence="2"/>
<dbReference type="OrthoDB" id="10009520at2759"/>
<accession>A0A395N938</accession>
<dbReference type="InterPro" id="IPR044066">
    <property type="entry name" value="TRIAD_supradom"/>
</dbReference>
<dbReference type="InterPro" id="IPR031127">
    <property type="entry name" value="E3_UB_ligase_RBR"/>
</dbReference>
<feature type="compositionally biased region" description="Basic residues" evidence="9">
    <location>
        <begin position="1"/>
        <end position="13"/>
    </location>
</feature>
<dbReference type="GO" id="GO:0016567">
    <property type="term" value="P:protein ubiquitination"/>
    <property type="evidence" value="ECO:0007669"/>
    <property type="project" value="InterPro"/>
</dbReference>
<feature type="region of interest" description="Disordered" evidence="9">
    <location>
        <begin position="566"/>
        <end position="607"/>
    </location>
</feature>
<dbReference type="EMBL" id="PXOA01000807">
    <property type="protein sequence ID" value="RFU72652.1"/>
    <property type="molecule type" value="Genomic_DNA"/>
</dbReference>
<feature type="region of interest" description="Disordered" evidence="9">
    <location>
        <begin position="1"/>
        <end position="27"/>
    </location>
</feature>
<evidence type="ECO:0000256" key="4">
    <source>
        <dbReference type="ARBA" id="ARBA00022723"/>
    </source>
</evidence>
<evidence type="ECO:0000256" key="9">
    <source>
        <dbReference type="SAM" id="MobiDB-lite"/>
    </source>
</evidence>
<keyword evidence="7" id="KW-0833">Ubl conjugation pathway</keyword>
<evidence type="ECO:0000259" key="10">
    <source>
        <dbReference type="PROSITE" id="PS51873"/>
    </source>
</evidence>
<dbReference type="Gene3D" id="1.20.120.1750">
    <property type="match status" value="1"/>
</dbReference>
<dbReference type="GO" id="GO:0061630">
    <property type="term" value="F:ubiquitin protein ligase activity"/>
    <property type="evidence" value="ECO:0007669"/>
    <property type="project" value="UniProtKB-EC"/>
</dbReference>
<dbReference type="GO" id="GO:0008270">
    <property type="term" value="F:zinc ion binding"/>
    <property type="evidence" value="ECO:0007669"/>
    <property type="project" value="UniProtKB-KW"/>
</dbReference>
<feature type="region of interest" description="Disordered" evidence="9">
    <location>
        <begin position="113"/>
        <end position="133"/>
    </location>
</feature>
<feature type="domain" description="RING-type" evidence="10">
    <location>
        <begin position="132"/>
        <end position="334"/>
    </location>
</feature>
<evidence type="ECO:0000256" key="5">
    <source>
        <dbReference type="ARBA" id="ARBA00022737"/>
    </source>
</evidence>
<keyword evidence="6" id="KW-0863">Zinc-finger</keyword>
<feature type="region of interest" description="Disordered" evidence="9">
    <location>
        <begin position="401"/>
        <end position="460"/>
    </location>
</feature>
<dbReference type="STRING" id="490622.A0A395N938"/>
<evidence type="ECO:0000256" key="8">
    <source>
        <dbReference type="ARBA" id="ARBA00022833"/>
    </source>
</evidence>
<reference evidence="11 12" key="1">
    <citation type="journal article" date="2018" name="PLoS Pathog.">
        <title>Evolution of structural diversity of trichothecenes, a family of toxins produced by plant pathogenic and entomopathogenic fungi.</title>
        <authorList>
            <person name="Proctor R.H."/>
            <person name="McCormick S.P."/>
            <person name="Kim H.S."/>
            <person name="Cardoza R.E."/>
            <person name="Stanley A.M."/>
            <person name="Lindo L."/>
            <person name="Kelly A."/>
            <person name="Brown D.W."/>
            <person name="Lee T."/>
            <person name="Vaughan M.M."/>
            <person name="Alexander N.J."/>
            <person name="Busman M."/>
            <person name="Gutierrez S."/>
        </authorList>
    </citation>
    <scope>NUCLEOTIDE SEQUENCE [LARGE SCALE GENOMIC DNA]</scope>
    <source>
        <strain evidence="11 12">IBT 40837</strain>
    </source>
</reference>
<dbReference type="PANTHER" id="PTHR11685">
    <property type="entry name" value="RBR FAMILY RING FINGER AND IBR DOMAIN-CONTAINING"/>
    <property type="match status" value="1"/>
</dbReference>
<evidence type="ECO:0000313" key="11">
    <source>
        <dbReference type="EMBL" id="RFU72652.1"/>
    </source>
</evidence>
<sequence>MSNQHPHRRRHPRVAAPAPAPIPARPRPIEQLHPVLLHLLMRMEVMPPGDRASITEAELAHAVSLAISMLPDDEQAYMVSRIMTDDDIAEERLNSPEVQDLRRRVNLSTDERRLLLRASPEPEEDDGEDGDNDRPCIVCSGRSDATVPCGCHYCAHCLRANIRTGLRSEIDFPPRCCRPFNEATIRRAQRPALVQLFRQLSLEYGVPIDLRVYCHDASCSSFIPPSAIEGAPDDEDDATAVGTCPSCGKETCAECGNRSHRGLPCREEEDEEALWDMMDDQGLAHCPICGVVMALRDGCNHMTCLCNAEFCYLCGRAWRTCTCPLYGAFHLRVEVRRRPGRRPVARGGRAHLAGGTEGVLRVPQLRYDPDDEIALAALEDNAALFGGLAPVVAEDADGWRDQPVFDSESDGGEGAHVVAPPRHNAGQVRHRDDHGHPQAPRQRQHNRPQWQGPAIRNVPRGNMDDLLREALHRPALTHNPFIQAERPMRHAEAAPQPLRPPPPPRINFDNHQYGHHPFNPPRWRAPSPQLDEINQALEQLRLSERIYDRHLDQMRRELIRMEGLARDEIRGGQNRPGYHPDPQPRPQAAPREAPRQYAGRHGADEAL</sequence>
<proteinExistence type="predicted"/>
<evidence type="ECO:0000256" key="1">
    <source>
        <dbReference type="ARBA" id="ARBA00001798"/>
    </source>
</evidence>
<keyword evidence="8" id="KW-0862">Zinc</keyword>
<keyword evidence="3" id="KW-0808">Transferase</keyword>
<feature type="compositionally biased region" description="Acidic residues" evidence="9">
    <location>
        <begin position="121"/>
        <end position="131"/>
    </location>
</feature>
<comment type="catalytic activity">
    <reaction evidence="1">
        <text>[E2 ubiquitin-conjugating enzyme]-S-ubiquitinyl-L-cysteine + [acceptor protein]-L-lysine = [E2 ubiquitin-conjugating enzyme]-L-cysteine + [acceptor protein]-N(6)-ubiquitinyl-L-lysine.</text>
        <dbReference type="EC" id="2.3.2.31"/>
    </reaction>
</comment>
<dbReference type="SMART" id="SM00647">
    <property type="entry name" value="IBR"/>
    <property type="match status" value="2"/>
</dbReference>
<keyword evidence="4" id="KW-0479">Metal-binding</keyword>
<dbReference type="SUPFAM" id="SSF57850">
    <property type="entry name" value="RING/U-box"/>
    <property type="match status" value="1"/>
</dbReference>